<comment type="caution">
    <text evidence="4">The sequence shown here is derived from an EMBL/GenBank/DDBJ whole genome shotgun (WGS) entry which is preliminary data.</text>
</comment>
<dbReference type="InterPro" id="IPR025877">
    <property type="entry name" value="MobA-like_NTP_Trfase"/>
</dbReference>
<accession>A0A6A8MF59</accession>
<protein>
    <submittedName>
        <fullName evidence="4">NTP transferase domain-containing protein</fullName>
    </submittedName>
</protein>
<evidence type="ECO:0000313" key="4">
    <source>
        <dbReference type="EMBL" id="MST87440.1"/>
    </source>
</evidence>
<dbReference type="Proteomes" id="UP000438120">
    <property type="component" value="Unassembled WGS sequence"/>
</dbReference>
<dbReference type="SUPFAM" id="SSF53448">
    <property type="entry name" value="Nucleotide-diphospho-sugar transferases"/>
    <property type="match status" value="1"/>
</dbReference>
<dbReference type="PANTHER" id="PTHR43584:SF5">
    <property type="entry name" value="PROTEIN LICC"/>
    <property type="match status" value="1"/>
</dbReference>
<proteinExistence type="predicted"/>
<evidence type="ECO:0000256" key="2">
    <source>
        <dbReference type="ARBA" id="ARBA00022695"/>
    </source>
</evidence>
<keyword evidence="5" id="KW-1185">Reference proteome</keyword>
<dbReference type="Pfam" id="PF12804">
    <property type="entry name" value="NTP_transf_3"/>
    <property type="match status" value="1"/>
</dbReference>
<dbReference type="RefSeq" id="WP_154549047.1">
    <property type="nucleotide sequence ID" value="NZ_VUMX01000019.1"/>
</dbReference>
<dbReference type="GO" id="GO:0016779">
    <property type="term" value="F:nucleotidyltransferase activity"/>
    <property type="evidence" value="ECO:0007669"/>
    <property type="project" value="UniProtKB-KW"/>
</dbReference>
<dbReference type="OrthoDB" id="9803871at2"/>
<dbReference type="InterPro" id="IPR029044">
    <property type="entry name" value="Nucleotide-diphossugar_trans"/>
</dbReference>
<evidence type="ECO:0000313" key="5">
    <source>
        <dbReference type="Proteomes" id="UP000438120"/>
    </source>
</evidence>
<evidence type="ECO:0000259" key="3">
    <source>
        <dbReference type="Pfam" id="PF12804"/>
    </source>
</evidence>
<reference evidence="4 5" key="1">
    <citation type="submission" date="2019-08" db="EMBL/GenBank/DDBJ databases">
        <title>In-depth cultivation of the pig gut microbiome towards novel bacterial diversity and tailored functional studies.</title>
        <authorList>
            <person name="Wylensek D."/>
            <person name="Hitch T.C.A."/>
            <person name="Clavel T."/>
        </authorList>
    </citation>
    <scope>NUCLEOTIDE SEQUENCE [LARGE SCALE GENOMIC DNA]</scope>
    <source>
        <strain evidence="4 5">Bifido-178-WT-2B</strain>
    </source>
</reference>
<feature type="domain" description="MobA-like NTP transferase" evidence="3">
    <location>
        <begin position="7"/>
        <end position="113"/>
    </location>
</feature>
<keyword evidence="1 4" id="KW-0808">Transferase</keyword>
<dbReference type="EMBL" id="VUMX01000019">
    <property type="protein sequence ID" value="MST87440.1"/>
    <property type="molecule type" value="Genomic_DNA"/>
</dbReference>
<keyword evidence="2" id="KW-0548">Nucleotidyltransferase</keyword>
<dbReference type="AlphaFoldDB" id="A0A6A8MF59"/>
<dbReference type="PANTHER" id="PTHR43584">
    <property type="entry name" value="NUCLEOTIDYL TRANSFERASE"/>
    <property type="match status" value="1"/>
</dbReference>
<gene>
    <name evidence="4" type="ORF">FYJ62_07295</name>
</gene>
<organism evidence="4 5">
    <name type="scientific">Lactobacillus porci</name>
    <dbReference type="NCBI Taxonomy" id="2012477"/>
    <lineage>
        <taxon>Bacteria</taxon>
        <taxon>Bacillati</taxon>
        <taxon>Bacillota</taxon>
        <taxon>Bacilli</taxon>
        <taxon>Lactobacillales</taxon>
        <taxon>Lactobacillaceae</taxon>
        <taxon>Lactobacillus</taxon>
    </lineage>
</organism>
<dbReference type="CDD" id="cd02523">
    <property type="entry name" value="PC_cytidylyltransferase"/>
    <property type="match status" value="1"/>
</dbReference>
<evidence type="ECO:0000256" key="1">
    <source>
        <dbReference type="ARBA" id="ARBA00022679"/>
    </source>
</evidence>
<dbReference type="InterPro" id="IPR050065">
    <property type="entry name" value="GlmU-like"/>
</dbReference>
<name>A0A6A8MF59_9LACO</name>
<sequence length="298" mass="34042">MIKADNAVILAGGAGARFAPLSYEKPKGLIEVKGEPMIERQIRQLKEAGIKQIYLVTGYKQEQLNYLAKKEGVDLIDNPGYAMQNSAASIWLARDVIKNSFICAADNYFLHNPFKQGLEDQGSYYAAQYSPGPSSEWGVKLDEAGFIKQVTIGTRASWYLLGHAFWTEDFARRFFEILSKERTKAQTHAKFWEEILAENLDQLKMRLAKFPAGVIQEFDSLDDLRQFDHSYVNDSRSRILKKCAKRLGTKESCLDRIKAIKGRGNEAIGFHFRYNGQIFCYLYQLGEIIKCRRLGHPY</sequence>
<dbReference type="Gene3D" id="3.90.550.10">
    <property type="entry name" value="Spore Coat Polysaccharide Biosynthesis Protein SpsA, Chain A"/>
    <property type="match status" value="1"/>
</dbReference>